<proteinExistence type="predicted"/>
<evidence type="ECO:0000313" key="2">
    <source>
        <dbReference type="EMBL" id="MDW8803113.1"/>
    </source>
</evidence>
<feature type="transmembrane region" description="Helical" evidence="1">
    <location>
        <begin position="37"/>
        <end position="54"/>
    </location>
</feature>
<protein>
    <submittedName>
        <fullName evidence="2">DMT family transporter</fullName>
    </submittedName>
</protein>
<keyword evidence="1" id="KW-0472">Membrane</keyword>
<keyword evidence="3" id="KW-1185">Reference proteome</keyword>
<dbReference type="PANTHER" id="PTHR34821:SF3">
    <property type="entry name" value="MEMBRANE PROTEIN"/>
    <property type="match status" value="1"/>
</dbReference>
<feature type="transmembrane region" description="Helical" evidence="1">
    <location>
        <begin position="94"/>
        <end position="114"/>
    </location>
</feature>
<comment type="caution">
    <text evidence="2">The sequence shown here is derived from an EMBL/GenBank/DDBJ whole genome shotgun (WGS) entry which is preliminary data.</text>
</comment>
<organism evidence="2 3">
    <name type="scientific">Clostridium tanneri</name>
    <dbReference type="NCBI Taxonomy" id="3037988"/>
    <lineage>
        <taxon>Bacteria</taxon>
        <taxon>Bacillati</taxon>
        <taxon>Bacillota</taxon>
        <taxon>Clostridia</taxon>
        <taxon>Eubacteriales</taxon>
        <taxon>Clostridiaceae</taxon>
        <taxon>Clostridium</taxon>
    </lineage>
</organism>
<dbReference type="InterPro" id="IPR006750">
    <property type="entry name" value="YdcZ"/>
</dbReference>
<reference evidence="2 3" key="1">
    <citation type="submission" date="2023-04" db="EMBL/GenBank/DDBJ databases">
        <title>Clostridium tannerae sp. nov., isolated from the fecal material of an alpaca.</title>
        <authorList>
            <person name="Miller S."/>
            <person name="Hendry M."/>
            <person name="King J."/>
            <person name="Sankaranarayanan K."/>
            <person name="Lawson P.A."/>
        </authorList>
    </citation>
    <scope>NUCLEOTIDE SEQUENCE [LARGE SCALE GENOMIC DNA]</scope>
    <source>
        <strain evidence="2 3">A1-XYC3</strain>
    </source>
</reference>
<dbReference type="RefSeq" id="WP_261673577.1">
    <property type="nucleotide sequence ID" value="NZ_JARUJP010000043.1"/>
</dbReference>
<dbReference type="PANTHER" id="PTHR34821">
    <property type="entry name" value="INNER MEMBRANE PROTEIN YDCZ"/>
    <property type="match status" value="1"/>
</dbReference>
<feature type="transmembrane region" description="Helical" evidence="1">
    <location>
        <begin position="126"/>
        <end position="142"/>
    </location>
</feature>
<feature type="transmembrane region" description="Helical" evidence="1">
    <location>
        <begin position="66"/>
        <end position="88"/>
    </location>
</feature>
<dbReference type="Proteomes" id="UP001281656">
    <property type="component" value="Unassembled WGS sequence"/>
</dbReference>
<sequence length="143" mass="15350">MIGILFSILAGIFISLQGVFNTRVSDKIGFLETTTVVHGVGFIFALIITLIYGSGSFSKIGEINKIYLLGGVFGVIIVFSVAKGISILGASFSIAIMLVIQLIIATTIDTFGLFGSPQIKFEYTKLVGLFFMIIGIIIFKLKG</sequence>
<evidence type="ECO:0000256" key="1">
    <source>
        <dbReference type="SAM" id="Phobius"/>
    </source>
</evidence>
<accession>A0ABU4JY62</accession>
<evidence type="ECO:0000313" key="3">
    <source>
        <dbReference type="Proteomes" id="UP001281656"/>
    </source>
</evidence>
<keyword evidence="1" id="KW-1133">Transmembrane helix</keyword>
<gene>
    <name evidence="2" type="ORF">P8V03_18455</name>
</gene>
<keyword evidence="1" id="KW-0812">Transmembrane</keyword>
<name>A0ABU4JY62_9CLOT</name>
<dbReference type="Pfam" id="PF04657">
    <property type="entry name" value="DMT_YdcZ"/>
    <property type="match status" value="1"/>
</dbReference>
<dbReference type="EMBL" id="JARUJP010000043">
    <property type="protein sequence ID" value="MDW8803113.1"/>
    <property type="molecule type" value="Genomic_DNA"/>
</dbReference>